<feature type="binding site" evidence="5">
    <location>
        <position position="501"/>
    </location>
    <ligand>
        <name>Mg(2+)</name>
        <dbReference type="ChEBI" id="CHEBI:18420"/>
    </ligand>
</feature>
<feature type="binding site" evidence="5">
    <location>
        <begin position="837"/>
        <end position="841"/>
    </location>
    <ligand>
        <name>ATP</name>
        <dbReference type="ChEBI" id="CHEBI:30616"/>
    </ligand>
</feature>
<gene>
    <name evidence="7" type="ORF">FPHYL_12769</name>
</gene>
<organism evidence="7 8">
    <name type="scientific">Fusarium phyllophilum</name>
    <dbReference type="NCBI Taxonomy" id="47803"/>
    <lineage>
        <taxon>Eukaryota</taxon>
        <taxon>Fungi</taxon>
        <taxon>Dikarya</taxon>
        <taxon>Ascomycota</taxon>
        <taxon>Pezizomycotina</taxon>
        <taxon>Sordariomycetes</taxon>
        <taxon>Hypocreomycetidae</taxon>
        <taxon>Hypocreales</taxon>
        <taxon>Nectriaceae</taxon>
        <taxon>Fusarium</taxon>
        <taxon>Fusarium fujikuroi species complex</taxon>
    </lineage>
</organism>
<dbReference type="HAMAP" id="MF_00020">
    <property type="entry name" value="Acetate_kinase"/>
    <property type="match status" value="1"/>
</dbReference>
<evidence type="ECO:0000256" key="2">
    <source>
        <dbReference type="ARBA" id="ARBA00022741"/>
    </source>
</evidence>
<comment type="cofactor">
    <cofactor evidence="5">
        <name>Mg(2+)</name>
        <dbReference type="ChEBI" id="CHEBI:18420"/>
    </cofactor>
</comment>
<feature type="site" description="Transition state stabilizer" evidence="5">
    <location>
        <position position="741"/>
    </location>
</feature>
<feature type="active site" description="Proton donor/acceptor" evidence="5">
    <location>
        <position position="648"/>
    </location>
</feature>
<sequence>MDDAGLQLEIALNSDFSPVLSWAGLVCPALPSTYIPLLQQLRLGSSAPWSPSSTPFIAHCLKSIPTECTLLGASTLYRCPTVENLPLRRPRHWRYQDLDSQEPAEPPFLCQHRLPHSRPDRSLPKFKPERVNSFRAGHWDLQESASRDHSHLLRRCDRVMTCPHRSVSQIALDCYQRQHVVLGLVLYFLVARSPTNIRTNIHTPDERVVYLGPWEVVGSEQRRVLWQGSYQNELLEHFLPSDTPSDIYPHTLHSRHRPYYDPSDMERYLTFQEPHRIRYTTDEGVCIHDQYVTIRYEFTTVESSIQFQGDLRRKDLVDFYDVDVVWTNVHGRTDGFGKVKGIGAIQRLKLWRDRYTTFHSLSVCANKTDGQYREYDIHSFDGELRGRDDRAKQLRLNATGRRHTSSDDQHSHRRFSLPHRMRSRTRTNDSSEPRSLQQPTLDIRYLAIQFTERQGQIRVRCHISILDQLHHRDEPHARAAHHHIDPFNVAPSVMKVILAINAGSSSVKISVYTADKNAEPHQIAEASIGGLTAPPATLAYTRRGDKVVKAKEVAESVKNQEDAFDLLLKTFIDDNELNEISSKEDIAIASHRIVHGGDYDRSQVITQDAYHHLEELSDLAPLHNGVALSIVDTCISALPKTINVACFDSQFHTTIPPHIYTYPIDPKIAKSNRLRKYGFHGISYAFITRSVAQYLEKDVDNLNIIALHLGSGASACAIKGGKSWDTSMGLTPLAGLPGATRSGSVDPSLVFHYASDVGKLSPASTKHLHISRAEEILNKESGWKSMTGTTNFGVVAESDEPTHRLAFEIFVDRIAGFIGSYFVTLEGRVDALVFAGGIGEHSAKLRSAVVERVACLGFALDDASNQEPIKDVVQELGKRDARQRVLVCQTDEQLEMARLCAEKEDIWE</sequence>
<dbReference type="GO" id="GO:0000287">
    <property type="term" value="F:magnesium ion binding"/>
    <property type="evidence" value="ECO:0007669"/>
    <property type="project" value="UniProtKB-UniRule"/>
</dbReference>
<dbReference type="GO" id="GO:0006085">
    <property type="term" value="P:acetyl-CoA biosynthetic process"/>
    <property type="evidence" value="ECO:0007669"/>
    <property type="project" value="UniProtKB-UniRule"/>
</dbReference>
<dbReference type="PRINTS" id="PR00471">
    <property type="entry name" value="ACETATEKNASE"/>
</dbReference>
<dbReference type="GO" id="GO:0008776">
    <property type="term" value="F:acetate kinase activity"/>
    <property type="evidence" value="ECO:0007669"/>
    <property type="project" value="UniProtKB-UniRule"/>
</dbReference>
<keyword evidence="3 5" id="KW-0418">Kinase</keyword>
<proteinExistence type="inferred from homology"/>
<dbReference type="EMBL" id="JAAOAQ010000686">
    <property type="protein sequence ID" value="KAF5537256.1"/>
    <property type="molecule type" value="Genomic_DNA"/>
</dbReference>
<dbReference type="NCBIfam" id="TIGR00016">
    <property type="entry name" value="ackA"/>
    <property type="match status" value="1"/>
</dbReference>
<dbReference type="SUPFAM" id="SSF53067">
    <property type="entry name" value="Actin-like ATPase domain"/>
    <property type="match status" value="2"/>
</dbReference>
<comment type="similarity">
    <text evidence="5">Belongs to the acetokinase family.</text>
</comment>
<feature type="site" description="Transition state stabilizer" evidence="5">
    <location>
        <position position="680"/>
    </location>
</feature>
<evidence type="ECO:0000256" key="5">
    <source>
        <dbReference type="HAMAP-Rule" id="MF_03131"/>
    </source>
</evidence>
<dbReference type="PANTHER" id="PTHR21060">
    <property type="entry name" value="ACETATE KINASE"/>
    <property type="match status" value="1"/>
</dbReference>
<comment type="catalytic activity">
    <reaction evidence="5">
        <text>acetate + ATP = acetyl phosphate + ADP</text>
        <dbReference type="Rhea" id="RHEA:11352"/>
        <dbReference type="ChEBI" id="CHEBI:22191"/>
        <dbReference type="ChEBI" id="CHEBI:30089"/>
        <dbReference type="ChEBI" id="CHEBI:30616"/>
        <dbReference type="ChEBI" id="CHEBI:456216"/>
        <dbReference type="EC" id="2.7.2.1"/>
    </reaction>
</comment>
<dbReference type="Gene3D" id="3.30.420.40">
    <property type="match status" value="2"/>
</dbReference>
<keyword evidence="4 5" id="KW-0067">ATP-binding</keyword>
<keyword evidence="5" id="KW-0479">Metal-binding</keyword>
<dbReference type="Pfam" id="PF00871">
    <property type="entry name" value="Acetate_kinase"/>
    <property type="match status" value="1"/>
</dbReference>
<feature type="binding site" evidence="5">
    <location>
        <position position="592"/>
    </location>
    <ligand>
        <name>substrate</name>
    </ligand>
</feature>
<dbReference type="InterPro" id="IPR043129">
    <property type="entry name" value="ATPase_NBD"/>
</dbReference>
<dbReference type="PANTHER" id="PTHR21060:SF15">
    <property type="entry name" value="ACETATE KINASE-RELATED"/>
    <property type="match status" value="1"/>
</dbReference>
<keyword evidence="8" id="KW-1185">Reference proteome</keyword>
<dbReference type="InterPro" id="IPR000890">
    <property type="entry name" value="Aliphatic_acid_kin_short-chain"/>
</dbReference>
<dbReference type="AlphaFoldDB" id="A0A8H5IME6"/>
<evidence type="ECO:0000256" key="6">
    <source>
        <dbReference type="SAM" id="MobiDB-lite"/>
    </source>
</evidence>
<comment type="pathway">
    <text evidence="5">Metabolic intermediate biosynthesis; acetyl-CoA biosynthesis; acetyl-CoA from acetate: step 1/2.</text>
</comment>
<reference evidence="7 8" key="1">
    <citation type="submission" date="2020-05" db="EMBL/GenBank/DDBJ databases">
        <title>Identification and distribution of gene clusters putatively required for synthesis of sphingolipid metabolism inhibitors in phylogenetically diverse species of the filamentous fungus Fusarium.</title>
        <authorList>
            <person name="Kim H.-S."/>
            <person name="Busman M."/>
            <person name="Brown D.W."/>
            <person name="Divon H."/>
            <person name="Uhlig S."/>
            <person name="Proctor R.H."/>
        </authorList>
    </citation>
    <scope>NUCLEOTIDE SEQUENCE [LARGE SCALE GENOMIC DNA]</scope>
    <source>
        <strain evidence="7 8">NRRL 13617</strain>
    </source>
</reference>
<comment type="caution">
    <text evidence="7">The sequence shown here is derived from an EMBL/GenBank/DDBJ whole genome shotgun (WGS) entry which is preliminary data.</text>
</comment>
<keyword evidence="5" id="KW-0460">Magnesium</keyword>
<comment type="caution">
    <text evidence="5">Lacks conserved residue(s) required for the propagation of feature annotation.</text>
</comment>
<dbReference type="PROSITE" id="PS01076">
    <property type="entry name" value="ACETATE_KINASE_2"/>
    <property type="match status" value="1"/>
</dbReference>
<protein>
    <recommendedName>
        <fullName evidence="5">Probable acetate kinase</fullName>
        <ecNumber evidence="5">2.7.2.1</ecNumber>
    </recommendedName>
    <alternativeName>
        <fullName evidence="5">Acetokinase</fullName>
    </alternativeName>
</protein>
<dbReference type="UniPathway" id="UPA00340">
    <property type="reaction ID" value="UER00458"/>
</dbReference>
<dbReference type="OrthoDB" id="67445at2759"/>
<evidence type="ECO:0000313" key="7">
    <source>
        <dbReference type="EMBL" id="KAF5537256.1"/>
    </source>
</evidence>
<dbReference type="GO" id="GO:0006083">
    <property type="term" value="P:acetate metabolic process"/>
    <property type="evidence" value="ECO:0007669"/>
    <property type="project" value="TreeGrafter"/>
</dbReference>
<name>A0A8H5IME6_9HYPO</name>
<evidence type="ECO:0000256" key="4">
    <source>
        <dbReference type="ARBA" id="ARBA00022840"/>
    </source>
</evidence>
<dbReference type="GO" id="GO:0005524">
    <property type="term" value="F:ATP binding"/>
    <property type="evidence" value="ECO:0007669"/>
    <property type="project" value="UniProtKB-KW"/>
</dbReference>
<evidence type="ECO:0000313" key="8">
    <source>
        <dbReference type="Proteomes" id="UP000582016"/>
    </source>
</evidence>
<dbReference type="EC" id="2.7.2.1" evidence="5"/>
<dbReference type="InterPro" id="IPR004372">
    <property type="entry name" value="Ac/propionate_kinase"/>
</dbReference>
<evidence type="ECO:0000256" key="3">
    <source>
        <dbReference type="ARBA" id="ARBA00022777"/>
    </source>
</evidence>
<feature type="binding site" evidence="5">
    <location>
        <position position="892"/>
    </location>
    <ligand>
        <name>Mg(2+)</name>
        <dbReference type="ChEBI" id="CHEBI:18420"/>
    </ligand>
</feature>
<accession>A0A8H5IME6</accession>
<keyword evidence="1 5" id="KW-0808">Transferase</keyword>
<dbReference type="InterPro" id="IPR023865">
    <property type="entry name" value="Aliphatic_acid_kinase_CS"/>
</dbReference>
<evidence type="ECO:0000256" key="1">
    <source>
        <dbReference type="ARBA" id="ARBA00022679"/>
    </source>
</evidence>
<dbReference type="PROSITE" id="PS01075">
    <property type="entry name" value="ACETATE_KINASE_1"/>
    <property type="match status" value="1"/>
</dbReference>
<feature type="compositionally biased region" description="Basic residues" evidence="6">
    <location>
        <begin position="411"/>
        <end position="425"/>
    </location>
</feature>
<feature type="binding site" evidence="5">
    <location>
        <position position="508"/>
    </location>
    <ligand>
        <name>ATP</name>
        <dbReference type="ChEBI" id="CHEBI:30616"/>
    </ligand>
</feature>
<feature type="region of interest" description="Disordered" evidence="6">
    <location>
        <begin position="397"/>
        <end position="437"/>
    </location>
</feature>
<dbReference type="Proteomes" id="UP000582016">
    <property type="component" value="Unassembled WGS sequence"/>
</dbReference>
<feature type="binding site" evidence="5">
    <location>
        <begin position="708"/>
        <end position="712"/>
    </location>
    <ligand>
        <name>ATP</name>
        <dbReference type="ChEBI" id="CHEBI:30616"/>
    </ligand>
</feature>
<keyword evidence="2 5" id="KW-0547">Nucleotide-binding</keyword>